<proteinExistence type="predicted"/>
<dbReference type="OrthoDB" id="5828778at2759"/>
<keyword evidence="4" id="KW-1185">Reference proteome</keyword>
<gene>
    <name evidence="3" type="ORF">TELCIR_22506</name>
</gene>
<evidence type="ECO:0000256" key="1">
    <source>
        <dbReference type="SAM" id="SignalP"/>
    </source>
</evidence>
<name>A0A2G9TDP9_TELCI</name>
<keyword evidence="1" id="KW-0732">Signal</keyword>
<dbReference type="InterPro" id="IPR029153">
    <property type="entry name" value="CPG4"/>
</dbReference>
<dbReference type="Pfam" id="PF15481">
    <property type="entry name" value="CPG4"/>
    <property type="match status" value="1"/>
</dbReference>
<feature type="non-terminal residue" evidence="3">
    <location>
        <position position="192"/>
    </location>
</feature>
<accession>A0A2G9TDP9</accession>
<evidence type="ECO:0000313" key="4">
    <source>
        <dbReference type="Proteomes" id="UP000230423"/>
    </source>
</evidence>
<dbReference type="EMBL" id="KZ383051">
    <property type="protein sequence ID" value="PIO56099.1"/>
    <property type="molecule type" value="Genomic_DNA"/>
</dbReference>
<protein>
    <recommendedName>
        <fullName evidence="2">Chondroitin proteoglycan 4 domain-containing protein</fullName>
    </recommendedName>
</protein>
<dbReference type="PANTHER" id="PTHR37442:SF1">
    <property type="entry name" value="CHONDROITIN PROTEOGLYCAN 4 DOMAIN-CONTAINING PROTEIN"/>
    <property type="match status" value="1"/>
</dbReference>
<dbReference type="AlphaFoldDB" id="A0A2G9TDP9"/>
<feature type="chain" id="PRO_5013822812" description="Chondroitin proteoglycan 4 domain-containing protein" evidence="1">
    <location>
        <begin position="18"/>
        <end position="192"/>
    </location>
</feature>
<feature type="domain" description="Chondroitin proteoglycan 4" evidence="2">
    <location>
        <begin position="36"/>
        <end position="128"/>
    </location>
</feature>
<organism evidence="3 4">
    <name type="scientific">Teladorsagia circumcincta</name>
    <name type="common">Brown stomach worm</name>
    <name type="synonym">Ostertagia circumcincta</name>
    <dbReference type="NCBI Taxonomy" id="45464"/>
    <lineage>
        <taxon>Eukaryota</taxon>
        <taxon>Metazoa</taxon>
        <taxon>Ecdysozoa</taxon>
        <taxon>Nematoda</taxon>
        <taxon>Chromadorea</taxon>
        <taxon>Rhabditida</taxon>
        <taxon>Rhabditina</taxon>
        <taxon>Rhabditomorpha</taxon>
        <taxon>Strongyloidea</taxon>
        <taxon>Trichostrongylidae</taxon>
        <taxon>Teladorsagia</taxon>
    </lineage>
</organism>
<dbReference type="PROSITE" id="PS51257">
    <property type="entry name" value="PROKAR_LIPOPROTEIN"/>
    <property type="match status" value="1"/>
</dbReference>
<reference evidence="3 4" key="1">
    <citation type="submission" date="2015-09" db="EMBL/GenBank/DDBJ databases">
        <title>Draft genome of the parasitic nematode Teladorsagia circumcincta isolate WARC Sus (inbred).</title>
        <authorList>
            <person name="Mitreva M."/>
        </authorList>
    </citation>
    <scope>NUCLEOTIDE SEQUENCE [LARGE SCALE GENOMIC DNA]</scope>
    <source>
        <strain evidence="3 4">S</strain>
    </source>
</reference>
<evidence type="ECO:0000259" key="2">
    <source>
        <dbReference type="Pfam" id="PF15481"/>
    </source>
</evidence>
<dbReference type="InterPro" id="IPR053123">
    <property type="entry name" value="CPG4-like"/>
</dbReference>
<evidence type="ECO:0000313" key="3">
    <source>
        <dbReference type="EMBL" id="PIO56099.1"/>
    </source>
</evidence>
<dbReference type="Proteomes" id="UP000230423">
    <property type="component" value="Unassembled WGS sequence"/>
</dbReference>
<feature type="signal peptide" evidence="1">
    <location>
        <begin position="1"/>
        <end position="17"/>
    </location>
</feature>
<sequence length="192" mass="20855">MRLSGFVLLALIGGCLGFSSINVAVISHNFAGLPPCAHTCLSDLFLVTGELLSMENTTENFLELCRTYNQAAMCVDEQEDCIGGAMFDAIFGGLETLCSEMEDEMEEFTDCLANSTETIVQECDSNCTFAESLSQLSVQEFMRRITRIHRSREMMFEELGPVCTATGCMTACVAKGLNEECGEPAGTTVMVS</sequence>
<dbReference type="PANTHER" id="PTHR37442">
    <property type="entry name" value="F18A1.7 PROTEIN-RELATED"/>
    <property type="match status" value="1"/>
</dbReference>